<dbReference type="OrthoDB" id="1113830at2"/>
<organism evidence="5 10">
    <name type="scientific">Segatella copri</name>
    <dbReference type="NCBI Taxonomy" id="165179"/>
    <lineage>
        <taxon>Bacteria</taxon>
        <taxon>Pseudomonadati</taxon>
        <taxon>Bacteroidota</taxon>
        <taxon>Bacteroidia</taxon>
        <taxon>Bacteroidales</taxon>
        <taxon>Prevotellaceae</taxon>
        <taxon>Segatella</taxon>
    </lineage>
</organism>
<dbReference type="EMBL" id="VZAH01000078">
    <property type="protein sequence ID" value="MQP14256.1"/>
    <property type="molecule type" value="Genomic_DNA"/>
</dbReference>
<gene>
    <name evidence="6" type="ORF">CFT61_08870</name>
    <name evidence="5" type="ORF">F7D25_07500</name>
    <name evidence="4" type="ORF">F7D57_02420</name>
    <name evidence="3" type="ORF">F7D95_15435</name>
    <name evidence="2" type="ORF">NNC64_02725</name>
</gene>
<reference evidence="6 7" key="1">
    <citation type="submission" date="2017-07" db="EMBL/GenBank/DDBJ databases">
        <title>Draft genome sequence of Prevotella copri isolated from the gut of healthy adult Indian.</title>
        <authorList>
            <person name="Das B."/>
            <person name="Bag S."/>
            <person name="Ghosh T.S."/>
        </authorList>
    </citation>
    <scope>NUCLEOTIDE SEQUENCE [LARGE SCALE GENOMIC DNA]</scope>
    <source>
        <strain evidence="6 7">Indica</strain>
    </source>
</reference>
<evidence type="ECO:0000313" key="8">
    <source>
        <dbReference type="Proteomes" id="UP000405805"/>
    </source>
</evidence>
<name>A0A229I4W6_9BACT</name>
<evidence type="ECO:0000313" key="5">
    <source>
        <dbReference type="EMBL" id="MQP14256.1"/>
    </source>
</evidence>
<feature type="domain" description="Putative acyltransferase ACT14924-like acyltransferase" evidence="1">
    <location>
        <begin position="14"/>
        <end position="274"/>
    </location>
</feature>
<dbReference type="Proteomes" id="UP000405805">
    <property type="component" value="Unassembled WGS sequence"/>
</dbReference>
<dbReference type="Pfam" id="PF19576">
    <property type="entry name" value="Acyltransf_2"/>
    <property type="match status" value="1"/>
</dbReference>
<evidence type="ECO:0000259" key="1">
    <source>
        <dbReference type="Pfam" id="PF19576"/>
    </source>
</evidence>
<dbReference type="Proteomes" id="UP001205531">
    <property type="component" value="Unassembled WGS sequence"/>
</dbReference>
<dbReference type="GO" id="GO:0016746">
    <property type="term" value="F:acyltransferase activity"/>
    <property type="evidence" value="ECO:0007669"/>
    <property type="project" value="UniProtKB-KW"/>
</dbReference>
<evidence type="ECO:0000313" key="2">
    <source>
        <dbReference type="EMBL" id="MCP9563488.1"/>
    </source>
</evidence>
<dbReference type="InterPro" id="IPR045746">
    <property type="entry name" value="ACT14924-like_Acyltransf_dom"/>
</dbReference>
<evidence type="ECO:0000313" key="7">
    <source>
        <dbReference type="Proteomes" id="UP000215155"/>
    </source>
</evidence>
<comment type="caution">
    <text evidence="5">The sequence shown here is derived from an EMBL/GenBank/DDBJ whole genome shotgun (WGS) entry which is preliminary data.</text>
</comment>
<dbReference type="RefSeq" id="WP_089544078.1">
    <property type="nucleotide sequence ID" value="NZ_CABOGV010000013.1"/>
</dbReference>
<accession>A0A229I4W6</accession>
<dbReference type="Proteomes" id="UP000215155">
    <property type="component" value="Unassembled WGS sequence"/>
</dbReference>
<reference evidence="8 9" key="2">
    <citation type="submission" date="2019-09" db="EMBL/GenBank/DDBJ databases">
        <title>Distinct polysaccharide growth profiles of human intestinal Prevotella copri isolates.</title>
        <authorList>
            <person name="Fehlner-Peach H."/>
            <person name="Magnabosco C."/>
            <person name="Raghavan V."/>
            <person name="Scher J.U."/>
            <person name="Tett A."/>
            <person name="Cox L.M."/>
            <person name="Gottsegen C."/>
            <person name="Watters A."/>
            <person name="Wiltshire- Gordon J.D."/>
            <person name="Segata N."/>
            <person name="Bonneau R."/>
            <person name="Littman D.R."/>
        </authorList>
    </citation>
    <scope>NUCLEOTIDE SEQUENCE [LARGE SCALE GENOMIC DNA]</scope>
    <source>
        <strain evidence="8">iA624</strain>
        <strain evidence="4">IA624</strain>
        <strain evidence="10">iAA917</strain>
        <strain evidence="5">IAA917</strain>
        <strain evidence="3">IAQ1179</strain>
        <strain evidence="9">iAQ1179</strain>
    </source>
</reference>
<dbReference type="EMBL" id="VZCW01000384">
    <property type="protein sequence ID" value="MQN14152.1"/>
    <property type="molecule type" value="Genomic_DNA"/>
</dbReference>
<dbReference type="Proteomes" id="UP000477980">
    <property type="component" value="Unassembled WGS sequence"/>
</dbReference>
<dbReference type="EMBL" id="NMPZ01000012">
    <property type="protein sequence ID" value="OXL43835.1"/>
    <property type="molecule type" value="Genomic_DNA"/>
</dbReference>
<dbReference type="Proteomes" id="UP000442105">
    <property type="component" value="Unassembled WGS sequence"/>
</dbReference>
<dbReference type="SUPFAM" id="SSF69593">
    <property type="entry name" value="Glycerol-3-phosphate (1)-acyltransferase"/>
    <property type="match status" value="1"/>
</dbReference>
<keyword evidence="5" id="KW-0012">Acyltransferase</keyword>
<evidence type="ECO:0000313" key="3">
    <source>
        <dbReference type="EMBL" id="MQN14152.1"/>
    </source>
</evidence>
<keyword evidence="5" id="KW-0808">Transferase</keyword>
<proteinExistence type="predicted"/>
<reference evidence="2" key="3">
    <citation type="submission" date="2022-07" db="EMBL/GenBank/DDBJ databases">
        <title>Prevotella copri.</title>
        <authorList>
            <person name="Yang C."/>
        </authorList>
    </citation>
    <scope>NUCLEOTIDE SEQUENCE</scope>
    <source>
        <strain evidence="2">HF2107</strain>
    </source>
</reference>
<sequence length="275" mass="31651">MSGSIEKTIDIEKILKNKMGSKAKFVPGFLVSWLKKIIHEDEVNKFLWESRNLSGTEWLTECVRYLKMDVEIVGLENLPDKNDGKLYTFVSNHPLGGQDGVCLGSIIGTHYDGKFRYLVNDLLLNLPGLKPVSIGINKTGRQSRDFPRMVEAGFQSDNHMLMFPAGLNSRKQPDGSIRDLPWKKTFISKSVEYQRDVVPIHFGGQNSERFYRIARFSDKHLPFNLAMMFLVDEMYKNVGKHFRIAIGKPIPWQTFDHSKSATEWAQYVKDRVYEL</sequence>
<dbReference type="AlphaFoldDB" id="A0A229I4W6"/>
<dbReference type="EMBL" id="JANDWZ010000003">
    <property type="protein sequence ID" value="MCP9563488.1"/>
    <property type="molecule type" value="Genomic_DNA"/>
</dbReference>
<dbReference type="EMBL" id="VZBP01000042">
    <property type="protein sequence ID" value="MQO08596.1"/>
    <property type="molecule type" value="Genomic_DNA"/>
</dbReference>
<evidence type="ECO:0000313" key="6">
    <source>
        <dbReference type="EMBL" id="OXL43835.1"/>
    </source>
</evidence>
<evidence type="ECO:0000313" key="4">
    <source>
        <dbReference type="EMBL" id="MQO08596.1"/>
    </source>
</evidence>
<evidence type="ECO:0000313" key="10">
    <source>
        <dbReference type="Proteomes" id="UP000477980"/>
    </source>
</evidence>
<protein>
    <submittedName>
        <fullName evidence="5">Glycerol acyltransferase</fullName>
    </submittedName>
</protein>
<evidence type="ECO:0000313" key="9">
    <source>
        <dbReference type="Proteomes" id="UP000442105"/>
    </source>
</evidence>